<dbReference type="Proteomes" id="UP000681343">
    <property type="component" value="Plasmid pMM35_02"/>
</dbReference>
<protein>
    <recommendedName>
        <fullName evidence="3">YqaJ viral recombinase domain-containing protein</fullName>
    </recommendedName>
</protein>
<keyword evidence="4" id="KW-0614">Plasmid</keyword>
<reference evidence="4" key="1">
    <citation type="submission" date="2020-09" db="EMBL/GenBank/DDBJ databases">
        <title>New species isolated from human feces.</title>
        <authorList>
            <person name="Kitahara M."/>
            <person name="Shigeno Y."/>
            <person name="Shime M."/>
            <person name="Matsumoto Y."/>
            <person name="Nakamura S."/>
            <person name="Motooka D."/>
            <person name="Fukuoka S."/>
            <person name="Nishikawa H."/>
            <person name="Benno Y."/>
        </authorList>
    </citation>
    <scope>NUCLEOTIDE SEQUENCE</scope>
    <source>
        <strain evidence="4">MM35</strain>
        <plasmid evidence="4">pMM35_02</plasmid>
    </source>
</reference>
<keyword evidence="2" id="KW-0175">Coiled coil</keyword>
<dbReference type="InterPro" id="IPR011335">
    <property type="entry name" value="Restrct_endonuc-II-like"/>
</dbReference>
<dbReference type="GO" id="GO:0016787">
    <property type="term" value="F:hydrolase activity"/>
    <property type="evidence" value="ECO:0007669"/>
    <property type="project" value="UniProtKB-KW"/>
</dbReference>
<proteinExistence type="predicted"/>
<evidence type="ECO:0000313" key="4">
    <source>
        <dbReference type="EMBL" id="BCK80230.1"/>
    </source>
</evidence>
<dbReference type="NCBIfam" id="TIGR03033">
    <property type="entry name" value="phage_rel_nuc"/>
    <property type="match status" value="1"/>
</dbReference>
<gene>
    <name evidence="4" type="primary">yqaJ</name>
    <name evidence="4" type="ORF">MM35RIKEN_24220</name>
</gene>
<dbReference type="RefSeq" id="WP_212822252.1">
    <property type="nucleotide sequence ID" value="NZ_AP023417.1"/>
</dbReference>
<keyword evidence="5" id="KW-1185">Reference proteome</keyword>
<dbReference type="Pfam" id="PF09588">
    <property type="entry name" value="YqaJ"/>
    <property type="match status" value="1"/>
</dbReference>
<accession>A0A810PX37</accession>
<dbReference type="InterPro" id="IPR017482">
    <property type="entry name" value="Lambda-type_endonuclease"/>
</dbReference>
<evidence type="ECO:0000313" key="5">
    <source>
        <dbReference type="Proteomes" id="UP000681343"/>
    </source>
</evidence>
<dbReference type="KEGG" id="vfa:MM35RIKEN_24220"/>
<sequence>MAVASESYAPSVLVSTERLPEKDWLEYRRRGIGGSDAAAILGISPFATARDLYYDKLKIVPFDDSESNWVAKKMGHLLEDLVAEIFHVKTGYRIYQIKKMFYHPVHTFMLADIDYFVELPGGRTAILEIKTTNYNAKDHWWSEDGQEIVPLNYEAQGRHYMSVMNIDEVFYCCLYGNNEDEVIIRHIDRDRDYEAELIALERDFWENHILTGMPPPYTEDGDLILNSVRRHFGPADPSAPELILEGNMALLITRYLELQTQRNAEKRNYEHIEAEMRRLQGRIVAEMGRSCTAVCQGREAAYSISYKPVRKSGISKDNLQRLQAQHPDIYEQYVTVSESRRFYVKKQREEAA</sequence>
<feature type="domain" description="YqaJ viral recombinase" evidence="3">
    <location>
        <begin position="23"/>
        <end position="163"/>
    </location>
</feature>
<dbReference type="InterPro" id="IPR019080">
    <property type="entry name" value="YqaJ_viral_recombinase"/>
</dbReference>
<dbReference type="SUPFAM" id="SSF52980">
    <property type="entry name" value="Restriction endonuclease-like"/>
    <property type="match status" value="1"/>
</dbReference>
<feature type="coiled-coil region" evidence="2">
    <location>
        <begin position="255"/>
        <end position="282"/>
    </location>
</feature>
<evidence type="ECO:0000259" key="3">
    <source>
        <dbReference type="Pfam" id="PF09588"/>
    </source>
</evidence>
<name>A0A810PX37_9FIRM</name>
<keyword evidence="1" id="KW-0378">Hydrolase</keyword>
<evidence type="ECO:0000256" key="1">
    <source>
        <dbReference type="ARBA" id="ARBA00022801"/>
    </source>
</evidence>
<geneLocation type="plasmid" evidence="4 5">
    <name>pMM35_02</name>
</geneLocation>
<organism evidence="4 5">
    <name type="scientific">Vescimonas fastidiosa</name>
    <dbReference type="NCBI Taxonomy" id="2714353"/>
    <lineage>
        <taxon>Bacteria</taxon>
        <taxon>Bacillati</taxon>
        <taxon>Bacillota</taxon>
        <taxon>Clostridia</taxon>
        <taxon>Eubacteriales</taxon>
        <taxon>Oscillospiraceae</taxon>
        <taxon>Vescimonas</taxon>
    </lineage>
</organism>
<dbReference type="Gene3D" id="3.90.320.10">
    <property type="match status" value="1"/>
</dbReference>
<evidence type="ECO:0000256" key="2">
    <source>
        <dbReference type="SAM" id="Coils"/>
    </source>
</evidence>
<dbReference type="AlphaFoldDB" id="A0A810PX37"/>
<dbReference type="InterPro" id="IPR011604">
    <property type="entry name" value="PDDEXK-like_dom_sf"/>
</dbReference>
<dbReference type="EMBL" id="AP023417">
    <property type="protein sequence ID" value="BCK80230.1"/>
    <property type="molecule type" value="Genomic_DNA"/>
</dbReference>